<dbReference type="SMART" id="SM01260">
    <property type="entry name" value="LANC_like"/>
    <property type="match status" value="1"/>
</dbReference>
<keyword evidence="1" id="KW-0479">Metal-binding</keyword>
<evidence type="ECO:0000256" key="1">
    <source>
        <dbReference type="PIRSR" id="PIRSR607822-1"/>
    </source>
</evidence>
<feature type="binding site" evidence="1">
    <location>
        <position position="317"/>
    </location>
    <ligand>
        <name>Zn(2+)</name>
        <dbReference type="ChEBI" id="CHEBI:29105"/>
    </ligand>
</feature>
<comment type="caution">
    <text evidence="3">The sequence shown here is derived from an EMBL/GenBank/DDBJ whole genome shotgun (WGS) entry which is preliminary data.</text>
</comment>
<gene>
    <name evidence="3" type="ORF">FHX37_4540</name>
</gene>
<evidence type="ECO:0000313" key="4">
    <source>
        <dbReference type="Proteomes" id="UP000317422"/>
    </source>
</evidence>
<feature type="binding site" evidence="1">
    <location>
        <position position="267"/>
    </location>
    <ligand>
        <name>Zn(2+)</name>
        <dbReference type="ChEBI" id="CHEBI:29105"/>
    </ligand>
</feature>
<dbReference type="GO" id="GO:0046872">
    <property type="term" value="F:metal ion binding"/>
    <property type="evidence" value="ECO:0007669"/>
    <property type="project" value="UniProtKB-KW"/>
</dbReference>
<reference evidence="3 4" key="1">
    <citation type="submission" date="2019-06" db="EMBL/GenBank/DDBJ databases">
        <title>Sequencing the genomes of 1000 actinobacteria strains.</title>
        <authorList>
            <person name="Klenk H.-P."/>
        </authorList>
    </citation>
    <scope>NUCLEOTIDE SEQUENCE [LARGE SCALE GENOMIC DNA]</scope>
    <source>
        <strain evidence="3 4">DSM 45015</strain>
    </source>
</reference>
<evidence type="ECO:0000313" key="3">
    <source>
        <dbReference type="EMBL" id="TQN27810.1"/>
    </source>
</evidence>
<dbReference type="SUPFAM" id="SSF158745">
    <property type="entry name" value="LanC-like"/>
    <property type="match status" value="1"/>
</dbReference>
<dbReference type="EMBL" id="VFQC01000003">
    <property type="protein sequence ID" value="TQN27810.1"/>
    <property type="molecule type" value="Genomic_DNA"/>
</dbReference>
<dbReference type="PRINTS" id="PR01950">
    <property type="entry name" value="LANCSUPER"/>
</dbReference>
<dbReference type="Pfam" id="PF05147">
    <property type="entry name" value="LANC_like"/>
    <property type="match status" value="1"/>
</dbReference>
<name>A0A543N7M2_9ACTN</name>
<dbReference type="OrthoDB" id="1882482at2"/>
<dbReference type="PRINTS" id="PR01955">
    <property type="entry name" value="LANCFRANKIA"/>
</dbReference>
<proteinExistence type="predicted"/>
<accession>A0A543N7M2</accession>
<keyword evidence="4" id="KW-1185">Reference proteome</keyword>
<sequence>MHREPQQRARTTTHTHPGQSLASGACGIALLHIERARTQHGDWNTAHAWLAAASQDTLTADTDACLYFGAPALAFALHTAAGTSHRYEHTLATLDTSITALTRRRLDNAHARIDHNTRPAPSEFDLIHGLTGLGTYHLRRHPHSSITAEVLSYLVRLSAPLPGDSGQLPGWWTDLGPTGQPSPAFPRGHGNLGMAHGISGPLALLSLALRRGVTVEDHTEAIQRICFWLDTWRRENGTTVWWPQWVTRAELYGHRSHHPEPQRPSWCYGTPGMARAQQLAAIATGDTRRQLTAERALLGCLTDPVQRAQITEAGLCHGWAGLCHTTRRAAADALTPDIASHLPELDTSPLDRPSESSRDLGLLTGTAGAALALHTAHADTPATSGWDACLLVN</sequence>
<dbReference type="CDD" id="cd04793">
    <property type="entry name" value="LanC"/>
    <property type="match status" value="1"/>
</dbReference>
<dbReference type="InterPro" id="IPR033889">
    <property type="entry name" value="LanC"/>
</dbReference>
<feature type="compositionally biased region" description="Polar residues" evidence="2">
    <location>
        <begin position="8"/>
        <end position="21"/>
    </location>
</feature>
<feature type="region of interest" description="Disordered" evidence="2">
    <location>
        <begin position="1"/>
        <end position="21"/>
    </location>
</feature>
<feature type="binding site" evidence="1">
    <location>
        <position position="316"/>
    </location>
    <ligand>
        <name>Zn(2+)</name>
        <dbReference type="ChEBI" id="CHEBI:29105"/>
    </ligand>
</feature>
<protein>
    <submittedName>
        <fullName evidence="3">Lanthionine synthetase-like protein</fullName>
    </submittedName>
</protein>
<organism evidence="3 4">
    <name type="scientific">Haloactinospora alba</name>
    <dbReference type="NCBI Taxonomy" id="405555"/>
    <lineage>
        <taxon>Bacteria</taxon>
        <taxon>Bacillati</taxon>
        <taxon>Actinomycetota</taxon>
        <taxon>Actinomycetes</taxon>
        <taxon>Streptosporangiales</taxon>
        <taxon>Nocardiopsidaceae</taxon>
        <taxon>Haloactinospora</taxon>
    </lineage>
</organism>
<dbReference type="PROSITE" id="PS51257">
    <property type="entry name" value="PROKAR_LIPOPROTEIN"/>
    <property type="match status" value="1"/>
</dbReference>
<evidence type="ECO:0000256" key="2">
    <source>
        <dbReference type="SAM" id="MobiDB-lite"/>
    </source>
</evidence>
<keyword evidence="1" id="KW-0862">Zinc</keyword>
<dbReference type="AlphaFoldDB" id="A0A543N7M2"/>
<dbReference type="InterPro" id="IPR007822">
    <property type="entry name" value="LANC-like"/>
</dbReference>
<dbReference type="RefSeq" id="WP_141926220.1">
    <property type="nucleotide sequence ID" value="NZ_VFQC01000003.1"/>
</dbReference>
<dbReference type="GO" id="GO:0031179">
    <property type="term" value="P:peptide modification"/>
    <property type="evidence" value="ECO:0007669"/>
    <property type="project" value="InterPro"/>
</dbReference>
<dbReference type="Gene3D" id="1.50.10.20">
    <property type="match status" value="1"/>
</dbReference>
<dbReference type="Proteomes" id="UP000317422">
    <property type="component" value="Unassembled WGS sequence"/>
</dbReference>